<gene>
    <name evidence="1" type="ORF">SAMN04487908_106113</name>
</gene>
<dbReference type="GO" id="GO:0006313">
    <property type="term" value="P:DNA transposition"/>
    <property type="evidence" value="ECO:0007669"/>
    <property type="project" value="InterPro"/>
</dbReference>
<dbReference type="STRING" id="797419.SAMN05216556_101184"/>
<dbReference type="RefSeq" id="WP_394331648.1">
    <property type="nucleotide sequence ID" value="NZ_FNNS01000001.1"/>
</dbReference>
<accession>A0A1M6ENE7</accession>
<reference evidence="2" key="1">
    <citation type="submission" date="2016-11" db="EMBL/GenBank/DDBJ databases">
        <authorList>
            <person name="Varghese N."/>
            <person name="Submissions S."/>
        </authorList>
    </citation>
    <scope>NUCLEOTIDE SEQUENCE [LARGE SCALE GENOMIC DNA]</scope>
    <source>
        <strain evidence="2">DSM 26349</strain>
    </source>
</reference>
<protein>
    <recommendedName>
        <fullName evidence="3">Transposase</fullName>
    </recommendedName>
</protein>
<dbReference type="AlphaFoldDB" id="A0A1M6ENE7"/>
<keyword evidence="2" id="KW-1185">Reference proteome</keyword>
<dbReference type="GO" id="GO:0003677">
    <property type="term" value="F:DNA binding"/>
    <property type="evidence" value="ECO:0007669"/>
    <property type="project" value="InterPro"/>
</dbReference>
<proteinExistence type="predicted"/>
<sequence>MFKRAGEKNSNVKGYQFWHQNNHPIELWSIPMIKEKLEYIHNNPVKVGLVMEARESKHSSARNYTELDSVIPIENIGFLG</sequence>
<dbReference type="Gene3D" id="3.30.70.1290">
    <property type="entry name" value="Transposase IS200-like"/>
    <property type="match status" value="1"/>
</dbReference>
<dbReference type="Proteomes" id="UP000184172">
    <property type="component" value="Unassembled WGS sequence"/>
</dbReference>
<evidence type="ECO:0008006" key="3">
    <source>
        <dbReference type="Google" id="ProtNLM"/>
    </source>
</evidence>
<evidence type="ECO:0000313" key="1">
    <source>
        <dbReference type="EMBL" id="SHI87047.1"/>
    </source>
</evidence>
<name>A0A1M6ENE7_9FLAO</name>
<organism evidence="1 2">
    <name type="scientific">Aequorivita viscosa</name>
    <dbReference type="NCBI Taxonomy" id="797419"/>
    <lineage>
        <taxon>Bacteria</taxon>
        <taxon>Pseudomonadati</taxon>
        <taxon>Bacteroidota</taxon>
        <taxon>Flavobacteriia</taxon>
        <taxon>Flavobacteriales</taxon>
        <taxon>Flavobacteriaceae</taxon>
        <taxon>Aequorivita</taxon>
    </lineage>
</organism>
<dbReference type="GO" id="GO:0004803">
    <property type="term" value="F:transposase activity"/>
    <property type="evidence" value="ECO:0007669"/>
    <property type="project" value="InterPro"/>
</dbReference>
<dbReference type="EMBL" id="FQYV01000006">
    <property type="protein sequence ID" value="SHI87047.1"/>
    <property type="molecule type" value="Genomic_DNA"/>
</dbReference>
<dbReference type="InterPro" id="IPR036515">
    <property type="entry name" value="Transposase_17_sf"/>
</dbReference>
<evidence type="ECO:0000313" key="2">
    <source>
        <dbReference type="Proteomes" id="UP000184172"/>
    </source>
</evidence>